<dbReference type="Proteomes" id="UP001283361">
    <property type="component" value="Unassembled WGS sequence"/>
</dbReference>
<name>A0AAE0ZYM8_9GAST</name>
<dbReference type="AlphaFoldDB" id="A0AAE0ZYM8"/>
<accession>A0AAE0ZYM8</accession>
<proteinExistence type="predicted"/>
<evidence type="ECO:0000313" key="2">
    <source>
        <dbReference type="Proteomes" id="UP001283361"/>
    </source>
</evidence>
<sequence>MAAGVFGEGEEAEEGNGRIGECERRNVQKIKGNLRSADLNLSRLMEETLLALCMRRCGSTTYYAVVCNKLKIVGIPCLSHLRKTLLRSKASTFQVAVFSL</sequence>
<organism evidence="1 2">
    <name type="scientific">Elysia crispata</name>
    <name type="common">lettuce slug</name>
    <dbReference type="NCBI Taxonomy" id="231223"/>
    <lineage>
        <taxon>Eukaryota</taxon>
        <taxon>Metazoa</taxon>
        <taxon>Spiralia</taxon>
        <taxon>Lophotrochozoa</taxon>
        <taxon>Mollusca</taxon>
        <taxon>Gastropoda</taxon>
        <taxon>Heterobranchia</taxon>
        <taxon>Euthyneura</taxon>
        <taxon>Panpulmonata</taxon>
        <taxon>Sacoglossa</taxon>
        <taxon>Placobranchoidea</taxon>
        <taxon>Plakobranchidae</taxon>
        <taxon>Elysia</taxon>
    </lineage>
</organism>
<comment type="caution">
    <text evidence="1">The sequence shown here is derived from an EMBL/GenBank/DDBJ whole genome shotgun (WGS) entry which is preliminary data.</text>
</comment>
<gene>
    <name evidence="1" type="ORF">RRG08_025928</name>
</gene>
<keyword evidence="2" id="KW-1185">Reference proteome</keyword>
<dbReference type="EMBL" id="JAWDGP010003043">
    <property type="protein sequence ID" value="KAK3777994.1"/>
    <property type="molecule type" value="Genomic_DNA"/>
</dbReference>
<reference evidence="1" key="1">
    <citation type="journal article" date="2023" name="G3 (Bethesda)">
        <title>A reference genome for the long-term kleptoplast-retaining sea slug Elysia crispata morphotype clarki.</title>
        <authorList>
            <person name="Eastman K.E."/>
            <person name="Pendleton A.L."/>
            <person name="Shaikh M.A."/>
            <person name="Suttiyut T."/>
            <person name="Ogas R."/>
            <person name="Tomko P."/>
            <person name="Gavelis G."/>
            <person name="Widhalm J.R."/>
            <person name="Wisecaver J.H."/>
        </authorList>
    </citation>
    <scope>NUCLEOTIDE SEQUENCE</scope>
    <source>
        <strain evidence="1">ECLA1</strain>
    </source>
</reference>
<evidence type="ECO:0000313" key="1">
    <source>
        <dbReference type="EMBL" id="KAK3777994.1"/>
    </source>
</evidence>
<protein>
    <submittedName>
        <fullName evidence="1">Uncharacterized protein</fullName>
    </submittedName>
</protein>